<proteinExistence type="predicted"/>
<name>A0AAN6PV89_9PEZI</name>
<reference evidence="1" key="2">
    <citation type="submission" date="2023-05" db="EMBL/GenBank/DDBJ databases">
        <authorList>
            <consortium name="Lawrence Berkeley National Laboratory"/>
            <person name="Steindorff A."/>
            <person name="Hensen N."/>
            <person name="Bonometti L."/>
            <person name="Westerberg I."/>
            <person name="Brannstrom I.O."/>
            <person name="Guillou S."/>
            <person name="Cros-Aarteil S."/>
            <person name="Calhoun S."/>
            <person name="Haridas S."/>
            <person name="Kuo A."/>
            <person name="Mondo S."/>
            <person name="Pangilinan J."/>
            <person name="Riley R."/>
            <person name="Labutti K."/>
            <person name="Andreopoulos B."/>
            <person name="Lipzen A."/>
            <person name="Chen C."/>
            <person name="Yanf M."/>
            <person name="Daum C."/>
            <person name="Ng V."/>
            <person name="Clum A."/>
            <person name="Ohm R."/>
            <person name="Martin F."/>
            <person name="Silar P."/>
            <person name="Natvig D."/>
            <person name="Lalanne C."/>
            <person name="Gautier V."/>
            <person name="Ament-Velasquez S.L."/>
            <person name="Kruys A."/>
            <person name="Hutchinson M.I."/>
            <person name="Powell A.J."/>
            <person name="Barry K."/>
            <person name="Miller A.N."/>
            <person name="Grigoriev I.V."/>
            <person name="Debuchy R."/>
            <person name="Gladieux P."/>
            <person name="Thoren M.H."/>
            <person name="Johannesson H."/>
        </authorList>
    </citation>
    <scope>NUCLEOTIDE SEQUENCE</scope>
    <source>
        <strain evidence="1">CBS 757.83</strain>
    </source>
</reference>
<keyword evidence="2" id="KW-1185">Reference proteome</keyword>
<dbReference type="Proteomes" id="UP001305647">
    <property type="component" value="Unassembled WGS sequence"/>
</dbReference>
<evidence type="ECO:0000313" key="1">
    <source>
        <dbReference type="EMBL" id="KAK4098604.1"/>
    </source>
</evidence>
<reference evidence="1" key="1">
    <citation type="journal article" date="2023" name="Mol. Phylogenet. Evol.">
        <title>Genome-scale phylogeny and comparative genomics of the fungal order Sordariales.</title>
        <authorList>
            <person name="Hensen N."/>
            <person name="Bonometti L."/>
            <person name="Westerberg I."/>
            <person name="Brannstrom I.O."/>
            <person name="Guillou S."/>
            <person name="Cros-Aarteil S."/>
            <person name="Calhoun S."/>
            <person name="Haridas S."/>
            <person name="Kuo A."/>
            <person name="Mondo S."/>
            <person name="Pangilinan J."/>
            <person name="Riley R."/>
            <person name="LaButti K."/>
            <person name="Andreopoulos B."/>
            <person name="Lipzen A."/>
            <person name="Chen C."/>
            <person name="Yan M."/>
            <person name="Daum C."/>
            <person name="Ng V."/>
            <person name="Clum A."/>
            <person name="Steindorff A."/>
            <person name="Ohm R.A."/>
            <person name="Martin F."/>
            <person name="Silar P."/>
            <person name="Natvig D.O."/>
            <person name="Lalanne C."/>
            <person name="Gautier V."/>
            <person name="Ament-Velasquez S.L."/>
            <person name="Kruys A."/>
            <person name="Hutchinson M.I."/>
            <person name="Powell A.J."/>
            <person name="Barry K."/>
            <person name="Miller A.N."/>
            <person name="Grigoriev I.V."/>
            <person name="Debuchy R."/>
            <person name="Gladieux P."/>
            <person name="Hiltunen Thoren M."/>
            <person name="Johannesson H."/>
        </authorList>
    </citation>
    <scope>NUCLEOTIDE SEQUENCE</scope>
    <source>
        <strain evidence="1">CBS 757.83</strain>
    </source>
</reference>
<sequence>DRQFLEYRTLSEYLRNPLRAPSEPGSHIIVWAESPGWLRCHHKVFPAFWQCNGCPPNRRSRAWSMTTMHASALDYRPSCSNCATSVTSQAVLVNTQKESIMTFGGENLMPSRVELSFMWCCRYRGLRWVGSGQIRGTRCAHCVGFQASRCPECVWCNKFLEPTKFADGD</sequence>
<dbReference type="EMBL" id="MU863657">
    <property type="protein sequence ID" value="KAK4098604.1"/>
    <property type="molecule type" value="Genomic_DNA"/>
</dbReference>
<feature type="non-terminal residue" evidence="1">
    <location>
        <position position="169"/>
    </location>
</feature>
<comment type="caution">
    <text evidence="1">The sequence shown here is derived from an EMBL/GenBank/DDBJ whole genome shotgun (WGS) entry which is preliminary data.</text>
</comment>
<dbReference type="AlphaFoldDB" id="A0AAN6PV89"/>
<feature type="non-terminal residue" evidence="1">
    <location>
        <position position="1"/>
    </location>
</feature>
<organism evidence="1 2">
    <name type="scientific">Parathielavia hyrcaniae</name>
    <dbReference type="NCBI Taxonomy" id="113614"/>
    <lineage>
        <taxon>Eukaryota</taxon>
        <taxon>Fungi</taxon>
        <taxon>Dikarya</taxon>
        <taxon>Ascomycota</taxon>
        <taxon>Pezizomycotina</taxon>
        <taxon>Sordariomycetes</taxon>
        <taxon>Sordariomycetidae</taxon>
        <taxon>Sordariales</taxon>
        <taxon>Chaetomiaceae</taxon>
        <taxon>Parathielavia</taxon>
    </lineage>
</organism>
<gene>
    <name evidence="1" type="ORF">N658DRAFT_412200</name>
</gene>
<accession>A0AAN6PV89</accession>
<evidence type="ECO:0000313" key="2">
    <source>
        <dbReference type="Proteomes" id="UP001305647"/>
    </source>
</evidence>
<protein>
    <submittedName>
        <fullName evidence="1">Uncharacterized protein</fullName>
    </submittedName>
</protein>